<comment type="caution">
    <text evidence="6">The sequence shown here is derived from an EMBL/GenBank/DDBJ whole genome shotgun (WGS) entry which is preliminary data.</text>
</comment>
<dbReference type="AlphaFoldDB" id="A0A1Y1WJH1"/>
<dbReference type="GO" id="GO:0007018">
    <property type="term" value="P:microtubule-based movement"/>
    <property type="evidence" value="ECO:0007669"/>
    <property type="project" value="InterPro"/>
</dbReference>
<keyword evidence="7" id="KW-1185">Reference proteome</keyword>
<sequence length="383" mass="42603">MEDHINVAIRIRPLNQREVRNSTTVALNQLPWHVNRDTIIQRQYHDGRFSQGNSYTFDKVFDQKDTTQKVYDNSVKGIIQSTLAGFNGTIFAYGQTSSGKTHTMHGIRDMFSKIAQDERREYLLRVSFLEIYNEVLRDLLEPSKASLKIHENAKREIFVGDLSEHIVFNAEQVEELLAKGDRNRHIAGTNMNERSSRSHTIFRIVAESREKSEAGSADSSSQDGDMDVDQEKHHQRLSSGSLGETGEFTGAVMVSCLNLVDLAGSERVGLTGAEGQRLKEGGHINKSLLSLSTVIARLSEDGGDRGHIPYRDSKLTRILQPSLGGNARTLIICTITPAQDYVEGVAVDAQVCVSRQNHPEQARSQRGAAWRCPASSPQACQRA</sequence>
<accession>A0A1Y1WJH1</accession>
<evidence type="ECO:0000256" key="3">
    <source>
        <dbReference type="PROSITE-ProRule" id="PRU00283"/>
    </source>
</evidence>
<dbReference type="GeneID" id="63806233"/>
<evidence type="ECO:0000259" key="5">
    <source>
        <dbReference type="PROSITE" id="PS50067"/>
    </source>
</evidence>
<feature type="binding site" evidence="3">
    <location>
        <begin position="94"/>
        <end position="101"/>
    </location>
    <ligand>
        <name>ATP</name>
        <dbReference type="ChEBI" id="CHEBI:30616"/>
    </ligand>
</feature>
<evidence type="ECO:0000256" key="4">
    <source>
        <dbReference type="SAM" id="MobiDB-lite"/>
    </source>
</evidence>
<dbReference type="GO" id="GO:0005524">
    <property type="term" value="F:ATP binding"/>
    <property type="evidence" value="ECO:0007669"/>
    <property type="project" value="UniProtKB-UniRule"/>
</dbReference>
<keyword evidence="1" id="KW-0175">Coiled coil</keyword>
<protein>
    <submittedName>
        <fullName evidence="6">Kinesin-domain-containing protein</fullName>
    </submittedName>
</protein>
<dbReference type="PROSITE" id="PS50067">
    <property type="entry name" value="KINESIN_MOTOR_2"/>
    <property type="match status" value="1"/>
</dbReference>
<dbReference type="InterPro" id="IPR027640">
    <property type="entry name" value="Kinesin-like_fam"/>
</dbReference>
<keyword evidence="3" id="KW-0547">Nucleotide-binding</keyword>
<keyword evidence="2 3" id="KW-0505">Motor protein</keyword>
<dbReference type="SUPFAM" id="SSF52540">
    <property type="entry name" value="P-loop containing nucleoside triphosphate hydrolases"/>
    <property type="match status" value="1"/>
</dbReference>
<organism evidence="6 7">
    <name type="scientific">Linderina pennispora</name>
    <dbReference type="NCBI Taxonomy" id="61395"/>
    <lineage>
        <taxon>Eukaryota</taxon>
        <taxon>Fungi</taxon>
        <taxon>Fungi incertae sedis</taxon>
        <taxon>Zoopagomycota</taxon>
        <taxon>Kickxellomycotina</taxon>
        <taxon>Kickxellomycetes</taxon>
        <taxon>Kickxellales</taxon>
        <taxon>Kickxellaceae</taxon>
        <taxon>Linderina</taxon>
    </lineage>
</organism>
<name>A0A1Y1WJH1_9FUNG</name>
<proteinExistence type="inferred from homology"/>
<dbReference type="SMART" id="SM00129">
    <property type="entry name" value="KISc"/>
    <property type="match status" value="1"/>
</dbReference>
<dbReference type="EMBL" id="MCFD01000001">
    <property type="protein sequence ID" value="ORX73689.1"/>
    <property type="molecule type" value="Genomic_DNA"/>
</dbReference>
<dbReference type="PANTHER" id="PTHR47968">
    <property type="entry name" value="CENTROMERE PROTEIN E"/>
    <property type="match status" value="1"/>
</dbReference>
<feature type="region of interest" description="Disordered" evidence="4">
    <location>
        <begin position="208"/>
        <end position="242"/>
    </location>
</feature>
<dbReference type="GO" id="GO:0008017">
    <property type="term" value="F:microtubule binding"/>
    <property type="evidence" value="ECO:0007669"/>
    <property type="project" value="InterPro"/>
</dbReference>
<keyword evidence="3" id="KW-0067">ATP-binding</keyword>
<dbReference type="PANTHER" id="PTHR47968:SF75">
    <property type="entry name" value="CENTROMERE-ASSOCIATED PROTEIN E"/>
    <property type="match status" value="1"/>
</dbReference>
<dbReference type="InterPro" id="IPR001752">
    <property type="entry name" value="Kinesin_motor_dom"/>
</dbReference>
<dbReference type="STRING" id="61395.A0A1Y1WJH1"/>
<dbReference type="InterPro" id="IPR036961">
    <property type="entry name" value="Kinesin_motor_dom_sf"/>
</dbReference>
<comment type="similarity">
    <text evidence="3">Belongs to the TRAFAC class myosin-kinesin ATPase superfamily. Kinesin family.</text>
</comment>
<dbReference type="OrthoDB" id="3176171at2759"/>
<dbReference type="PRINTS" id="PR00380">
    <property type="entry name" value="KINESINHEAVY"/>
</dbReference>
<dbReference type="GO" id="GO:0003777">
    <property type="term" value="F:microtubule motor activity"/>
    <property type="evidence" value="ECO:0007669"/>
    <property type="project" value="InterPro"/>
</dbReference>
<feature type="domain" description="Kinesin motor" evidence="5">
    <location>
        <begin position="4"/>
        <end position="365"/>
    </location>
</feature>
<dbReference type="Proteomes" id="UP000193922">
    <property type="component" value="Unassembled WGS sequence"/>
</dbReference>
<evidence type="ECO:0000313" key="7">
    <source>
        <dbReference type="Proteomes" id="UP000193922"/>
    </source>
</evidence>
<reference evidence="6 7" key="1">
    <citation type="submission" date="2016-07" db="EMBL/GenBank/DDBJ databases">
        <title>Pervasive Adenine N6-methylation of Active Genes in Fungi.</title>
        <authorList>
            <consortium name="DOE Joint Genome Institute"/>
            <person name="Mondo S.J."/>
            <person name="Dannebaum R.O."/>
            <person name="Kuo R.C."/>
            <person name="Labutti K."/>
            <person name="Haridas S."/>
            <person name="Kuo A."/>
            <person name="Salamov A."/>
            <person name="Ahrendt S.R."/>
            <person name="Lipzen A."/>
            <person name="Sullivan W."/>
            <person name="Andreopoulos W.B."/>
            <person name="Clum A."/>
            <person name="Lindquist E."/>
            <person name="Daum C."/>
            <person name="Ramamoorthy G.K."/>
            <person name="Gryganskyi A."/>
            <person name="Culley D."/>
            <person name="Magnuson J.K."/>
            <person name="James T.Y."/>
            <person name="O'Malley M.A."/>
            <person name="Stajich J.E."/>
            <person name="Spatafora J.W."/>
            <person name="Visel A."/>
            <person name="Grigoriev I.V."/>
        </authorList>
    </citation>
    <scope>NUCLEOTIDE SEQUENCE [LARGE SCALE GENOMIC DNA]</scope>
    <source>
        <strain evidence="6 7">ATCC 12442</strain>
    </source>
</reference>
<dbReference type="RefSeq" id="XP_040746900.1">
    <property type="nucleotide sequence ID" value="XM_040889585.1"/>
</dbReference>
<dbReference type="Pfam" id="PF00225">
    <property type="entry name" value="Kinesin"/>
    <property type="match status" value="1"/>
</dbReference>
<dbReference type="InterPro" id="IPR027417">
    <property type="entry name" value="P-loop_NTPase"/>
</dbReference>
<evidence type="ECO:0000313" key="6">
    <source>
        <dbReference type="EMBL" id="ORX73689.1"/>
    </source>
</evidence>
<feature type="compositionally biased region" description="Low complexity" evidence="4">
    <location>
        <begin position="214"/>
        <end position="223"/>
    </location>
</feature>
<evidence type="ECO:0000256" key="1">
    <source>
        <dbReference type="ARBA" id="ARBA00023054"/>
    </source>
</evidence>
<dbReference type="Gene3D" id="3.40.850.10">
    <property type="entry name" value="Kinesin motor domain"/>
    <property type="match status" value="1"/>
</dbReference>
<evidence type="ECO:0000256" key="2">
    <source>
        <dbReference type="ARBA" id="ARBA00023175"/>
    </source>
</evidence>
<gene>
    <name evidence="6" type="ORF">DL89DRAFT_280254</name>
</gene>